<feature type="region of interest" description="Disordered" evidence="1">
    <location>
        <begin position="30"/>
        <end position="84"/>
    </location>
</feature>
<sequence length="232" mass="24067">MIFNFTEARRSKRSFVRRLHAAFHRGVRASPVTPGGVAGAANSTNGSDSDSASFVRAPPSSFSTPCNGHIRSASPAPSTATRPTADAVVSNDTEPLGYVAACRLQAAGGCVCRFRRSVGGGLAPRPDAQRGSNGDDYGEAGDACEEADLFDGFSDSFCSDTDESERAVLVVPPPASAALPACTACPRPRPTLRPPVGLVNGTWPGSPRPASDAKNFQPHYSPFALSSGAESR</sequence>
<keyword evidence="3" id="KW-1185">Reference proteome</keyword>
<comment type="caution">
    <text evidence="2">The sequence shown here is derived from an EMBL/GenBank/DDBJ whole genome shotgun (WGS) entry which is preliminary data.</text>
</comment>
<evidence type="ECO:0000256" key="1">
    <source>
        <dbReference type="SAM" id="MobiDB-lite"/>
    </source>
</evidence>
<gene>
    <name evidence="2" type="ORF">SPI_04542</name>
</gene>
<name>A0A167UL95_9HYPO</name>
<dbReference type="EMBL" id="AZHD01000007">
    <property type="protein sequence ID" value="OAA61683.1"/>
    <property type="molecule type" value="Genomic_DNA"/>
</dbReference>
<organism evidence="2 3">
    <name type="scientific">Niveomyces insectorum RCEF 264</name>
    <dbReference type="NCBI Taxonomy" id="1081102"/>
    <lineage>
        <taxon>Eukaryota</taxon>
        <taxon>Fungi</taxon>
        <taxon>Dikarya</taxon>
        <taxon>Ascomycota</taxon>
        <taxon>Pezizomycotina</taxon>
        <taxon>Sordariomycetes</taxon>
        <taxon>Hypocreomycetidae</taxon>
        <taxon>Hypocreales</taxon>
        <taxon>Cordycipitaceae</taxon>
        <taxon>Niveomyces</taxon>
    </lineage>
</organism>
<feature type="region of interest" description="Disordered" evidence="1">
    <location>
        <begin position="193"/>
        <end position="232"/>
    </location>
</feature>
<accession>A0A167UL95</accession>
<reference evidence="2 3" key="1">
    <citation type="journal article" date="2016" name="Genome Biol. Evol.">
        <title>Divergent and convergent evolution of fungal pathogenicity.</title>
        <authorList>
            <person name="Shang Y."/>
            <person name="Xiao G."/>
            <person name="Zheng P."/>
            <person name="Cen K."/>
            <person name="Zhan S."/>
            <person name="Wang C."/>
        </authorList>
    </citation>
    <scope>NUCLEOTIDE SEQUENCE [LARGE SCALE GENOMIC DNA]</scope>
    <source>
        <strain evidence="2 3">RCEF 264</strain>
    </source>
</reference>
<dbReference type="Proteomes" id="UP000076874">
    <property type="component" value="Unassembled WGS sequence"/>
</dbReference>
<protein>
    <submittedName>
        <fullName evidence="2">Uncharacterized protein</fullName>
    </submittedName>
</protein>
<proteinExistence type="predicted"/>
<evidence type="ECO:0000313" key="3">
    <source>
        <dbReference type="Proteomes" id="UP000076874"/>
    </source>
</evidence>
<dbReference type="AlphaFoldDB" id="A0A167UL95"/>
<feature type="compositionally biased region" description="Polar residues" evidence="1">
    <location>
        <begin position="41"/>
        <end position="52"/>
    </location>
</feature>
<evidence type="ECO:0000313" key="2">
    <source>
        <dbReference type="EMBL" id="OAA61683.1"/>
    </source>
</evidence>